<dbReference type="PANTHER" id="PTHR45947:SF15">
    <property type="entry name" value="TEICHURONIC ACID BIOSYNTHESIS GLYCOSYLTRANSFERASE TUAC-RELATED"/>
    <property type="match status" value="1"/>
</dbReference>
<evidence type="ECO:0000313" key="5">
    <source>
        <dbReference type="Proteomes" id="UP000578252"/>
    </source>
</evidence>
<dbReference type="Gene3D" id="3.40.50.2000">
    <property type="entry name" value="Glycogen Phosphorylase B"/>
    <property type="match status" value="2"/>
</dbReference>
<reference evidence="4 5" key="1">
    <citation type="submission" date="2020-04" db="EMBL/GenBank/DDBJ databases">
        <title>Antimicrobial susceptibility and clonality of vaginal-derived multi-drug resistant Mobiluncus isolates in China.</title>
        <authorList>
            <person name="Zhang X."/>
        </authorList>
    </citation>
    <scope>NUCLEOTIDE SEQUENCE [LARGE SCALE GENOMIC DNA]</scope>
    <source>
        <strain evidence="4 5">13</strain>
    </source>
</reference>
<evidence type="ECO:0000259" key="3">
    <source>
        <dbReference type="Pfam" id="PF13579"/>
    </source>
</evidence>
<protein>
    <submittedName>
        <fullName evidence="4">Glycosyltransferase</fullName>
    </submittedName>
</protein>
<dbReference type="PANTHER" id="PTHR45947">
    <property type="entry name" value="SULFOQUINOVOSYL TRANSFERASE SQD2"/>
    <property type="match status" value="1"/>
</dbReference>
<evidence type="ECO:0000256" key="1">
    <source>
        <dbReference type="ARBA" id="ARBA00022676"/>
    </source>
</evidence>
<dbReference type="EMBL" id="JABCUR010000005">
    <property type="protein sequence ID" value="NMW65277.1"/>
    <property type="molecule type" value="Genomic_DNA"/>
</dbReference>
<dbReference type="SUPFAM" id="SSF53756">
    <property type="entry name" value="UDP-Glycosyltransferase/glycogen phosphorylase"/>
    <property type="match status" value="1"/>
</dbReference>
<dbReference type="GO" id="GO:1901137">
    <property type="term" value="P:carbohydrate derivative biosynthetic process"/>
    <property type="evidence" value="ECO:0007669"/>
    <property type="project" value="UniProtKB-ARBA"/>
</dbReference>
<accession>A0A7Y0U1V4</accession>
<organism evidence="4 5">
    <name type="scientific">Mobiluncus mulieris</name>
    <dbReference type="NCBI Taxonomy" id="2052"/>
    <lineage>
        <taxon>Bacteria</taxon>
        <taxon>Bacillati</taxon>
        <taxon>Actinomycetota</taxon>
        <taxon>Actinomycetes</taxon>
        <taxon>Actinomycetales</taxon>
        <taxon>Actinomycetaceae</taxon>
        <taxon>Mobiluncus</taxon>
    </lineage>
</organism>
<dbReference type="AlphaFoldDB" id="A0A7Y0U1V4"/>
<evidence type="ECO:0000313" key="4">
    <source>
        <dbReference type="EMBL" id="NMW65277.1"/>
    </source>
</evidence>
<dbReference type="GO" id="GO:0016757">
    <property type="term" value="F:glycosyltransferase activity"/>
    <property type="evidence" value="ECO:0007669"/>
    <property type="project" value="UniProtKB-KW"/>
</dbReference>
<dbReference type="InterPro" id="IPR028098">
    <property type="entry name" value="Glyco_trans_4-like_N"/>
</dbReference>
<dbReference type="Pfam" id="PF13692">
    <property type="entry name" value="Glyco_trans_1_4"/>
    <property type="match status" value="1"/>
</dbReference>
<dbReference type="Proteomes" id="UP000578252">
    <property type="component" value="Unassembled WGS sequence"/>
</dbReference>
<dbReference type="RefSeq" id="WP_169772027.1">
    <property type="nucleotide sequence ID" value="NZ_CAMPNB010000001.1"/>
</dbReference>
<gene>
    <name evidence="4" type="ORF">HHJ78_06995</name>
</gene>
<sequence length="381" mass="41019">MKVTAVATWFPTEKAPASGSFIVKDLHAIAKAGAKVRLIHLVAPRLYDGSRRVNHEGIEVVRIPFDPFSPLDLARAGRLLPTYLRGSDLVHSMAMSALAPVLVGKPAGMPWVHTEHWSGLTNPDTLGLGLRAARPVILGLERLPDVVTAVCPYLSAPLRTVRPHKPTVEIPCVVEPVANLVERRVLSAPSAPWRLVSVGGLVERKDPLFALRVVQELQRRGRETNLTWVGTGPLESACRDYAAEHGLDLRLTGALPYEGVSRELAAADVFIGPTHGDNFYVSCAEAILHGRPVVVGDAGGHPDYMRPAAGEALPHHDPGDYADAVEAQILDNQHCAGDIAATIGTAFSEDTVGASYVAVYRAMLDGKVDSLREALPSWRGW</sequence>
<evidence type="ECO:0000256" key="2">
    <source>
        <dbReference type="ARBA" id="ARBA00022679"/>
    </source>
</evidence>
<feature type="domain" description="Glycosyltransferase subfamily 4-like N-terminal" evidence="3">
    <location>
        <begin position="27"/>
        <end position="160"/>
    </location>
</feature>
<proteinExistence type="predicted"/>
<name>A0A7Y0U1V4_9ACTO</name>
<keyword evidence="1" id="KW-0328">Glycosyltransferase</keyword>
<keyword evidence="2 4" id="KW-0808">Transferase</keyword>
<dbReference type="Pfam" id="PF13579">
    <property type="entry name" value="Glyco_trans_4_4"/>
    <property type="match status" value="1"/>
</dbReference>
<dbReference type="InterPro" id="IPR050194">
    <property type="entry name" value="Glycosyltransferase_grp1"/>
</dbReference>
<comment type="caution">
    <text evidence="4">The sequence shown here is derived from an EMBL/GenBank/DDBJ whole genome shotgun (WGS) entry which is preliminary data.</text>
</comment>